<organism evidence="2 3">
    <name type="scientific">Polycladomyces zharkentensis</name>
    <dbReference type="NCBI Taxonomy" id="2807616"/>
    <lineage>
        <taxon>Bacteria</taxon>
        <taxon>Bacillati</taxon>
        <taxon>Bacillota</taxon>
        <taxon>Bacilli</taxon>
        <taxon>Bacillales</taxon>
        <taxon>Thermoactinomycetaceae</taxon>
        <taxon>Polycladomyces</taxon>
    </lineage>
</organism>
<evidence type="ECO:0000313" key="3">
    <source>
        <dbReference type="Proteomes" id="UP001177120"/>
    </source>
</evidence>
<dbReference type="Proteomes" id="UP001177120">
    <property type="component" value="Unassembled WGS sequence"/>
</dbReference>
<dbReference type="RefSeq" id="WP_205496957.1">
    <property type="nucleotide sequence ID" value="NZ_JAFHAP010000016.1"/>
</dbReference>
<dbReference type="EMBL" id="JAFHAP010000016">
    <property type="protein sequence ID" value="MBN2910747.1"/>
    <property type="molecule type" value="Genomic_DNA"/>
</dbReference>
<gene>
    <name evidence="2" type="ORF">JQC72_14700</name>
</gene>
<protein>
    <submittedName>
        <fullName evidence="2">Uncharacterized protein</fullName>
    </submittedName>
</protein>
<feature type="region of interest" description="Disordered" evidence="1">
    <location>
        <begin position="1"/>
        <end position="24"/>
    </location>
</feature>
<evidence type="ECO:0000313" key="2">
    <source>
        <dbReference type="EMBL" id="MBN2910747.1"/>
    </source>
</evidence>
<keyword evidence="3" id="KW-1185">Reference proteome</keyword>
<accession>A0ABS2WME2</accession>
<proteinExistence type="predicted"/>
<sequence>MSPTYVGREKPRGKSPGFVHSLGECGEKIDRDHGENRLNPITVLKQFTYNTLVGYQQEDQQESQLKPAETNRTQLYLLLQPSGKNRWVFPEVSWVLV</sequence>
<comment type="caution">
    <text evidence="2">The sequence shown here is derived from an EMBL/GenBank/DDBJ whole genome shotgun (WGS) entry which is preliminary data.</text>
</comment>
<evidence type="ECO:0000256" key="1">
    <source>
        <dbReference type="SAM" id="MobiDB-lite"/>
    </source>
</evidence>
<name>A0ABS2WME2_9BACL</name>
<reference evidence="2" key="1">
    <citation type="journal article" date="2024" name="Int. J. Syst. Evol. Microbiol.">
        <title>Polycladomyces zharkentensis sp. nov., a novel thermophilic cellulose- and starch-degrading member of the Bacillota from a geothermal aquifer in Kazakhstan.</title>
        <authorList>
            <person name="Mashzhan A."/>
            <person name="Kistaubayeva A."/>
            <person name="Javier-Lopez R."/>
            <person name="Bissenova U."/>
            <person name="Bissenbay A."/>
            <person name="Birkeland N.K."/>
        </authorList>
    </citation>
    <scope>NUCLEOTIDE SEQUENCE</scope>
    <source>
        <strain evidence="2">ZKZ2T</strain>
    </source>
</reference>